<dbReference type="GeneID" id="37158387"/>
<protein>
    <recommendedName>
        <fullName evidence="5">T. brucei spp.-specific protein</fullName>
    </recommendedName>
</protein>
<evidence type="ECO:0008006" key="5">
    <source>
        <dbReference type="Google" id="ProtNLM"/>
    </source>
</evidence>
<keyword evidence="4" id="KW-1185">Reference proteome</keyword>
<feature type="chain" id="PRO_5034604092" description="T. brucei spp.-specific protein" evidence="2">
    <location>
        <begin position="37"/>
        <end position="276"/>
    </location>
</feature>
<name>A0A8G1VS31_9EURO</name>
<dbReference type="AlphaFoldDB" id="A0A8G1VS31"/>
<feature type="transmembrane region" description="Helical" evidence="1">
    <location>
        <begin position="228"/>
        <end position="251"/>
    </location>
</feature>
<feature type="transmembrane region" description="Helical" evidence="1">
    <location>
        <begin position="152"/>
        <end position="174"/>
    </location>
</feature>
<organism evidence="3 4">
    <name type="scientific">Aspergillus piperis CBS 112811</name>
    <dbReference type="NCBI Taxonomy" id="1448313"/>
    <lineage>
        <taxon>Eukaryota</taxon>
        <taxon>Fungi</taxon>
        <taxon>Dikarya</taxon>
        <taxon>Ascomycota</taxon>
        <taxon>Pezizomycotina</taxon>
        <taxon>Eurotiomycetes</taxon>
        <taxon>Eurotiomycetidae</taxon>
        <taxon>Eurotiales</taxon>
        <taxon>Aspergillaceae</taxon>
        <taxon>Aspergillus</taxon>
        <taxon>Aspergillus subgen. Circumdati</taxon>
    </lineage>
</organism>
<dbReference type="Proteomes" id="UP000249526">
    <property type="component" value="Unassembled WGS sequence"/>
</dbReference>
<keyword evidence="1" id="KW-0472">Membrane</keyword>
<dbReference type="EMBL" id="KZ825054">
    <property type="protein sequence ID" value="RAH63531.1"/>
    <property type="molecule type" value="Genomic_DNA"/>
</dbReference>
<sequence>MACKVIYPKPPLLKTIIHSILFYFLHFFHVPGETEGVVCCSLHLTSFSLWFSSPFSHLTTHQISSSTIPVRSVIYYYPSVYLPFSSFLLLSQLTFSKPLLFHYSISRQSESGSTILRPLGRVLASSGRTNPLRTNLGRASANADGPCLFGSIRSAGCFFLFLFFFSFFFFFTFFSPPPKSVCCLAVGRSHPVLNLRRRAALTILLCLCLWLFPFPHLLPSSRASSASLFYFSSPLPLFFLFFFFFSSLLPLSSSPQPKIPHPSPSLIHPTHILWAD</sequence>
<proteinExistence type="predicted"/>
<feature type="transmembrane region" description="Helical" evidence="1">
    <location>
        <begin position="74"/>
        <end position="95"/>
    </location>
</feature>
<keyword evidence="1" id="KW-1133">Transmembrane helix</keyword>
<keyword evidence="1" id="KW-0812">Transmembrane</keyword>
<evidence type="ECO:0000256" key="2">
    <source>
        <dbReference type="SAM" id="SignalP"/>
    </source>
</evidence>
<evidence type="ECO:0000313" key="3">
    <source>
        <dbReference type="EMBL" id="RAH63531.1"/>
    </source>
</evidence>
<feature type="transmembrane region" description="Helical" evidence="1">
    <location>
        <begin position="195"/>
        <end position="216"/>
    </location>
</feature>
<reference evidence="3 4" key="1">
    <citation type="submission" date="2018-02" db="EMBL/GenBank/DDBJ databases">
        <title>The genomes of Aspergillus section Nigri reveals drivers in fungal speciation.</title>
        <authorList>
            <consortium name="DOE Joint Genome Institute"/>
            <person name="Vesth T.C."/>
            <person name="Nybo J."/>
            <person name="Theobald S."/>
            <person name="Brandl J."/>
            <person name="Frisvad J.C."/>
            <person name="Nielsen K.F."/>
            <person name="Lyhne E.K."/>
            <person name="Kogle M.E."/>
            <person name="Kuo A."/>
            <person name="Riley R."/>
            <person name="Clum A."/>
            <person name="Nolan M."/>
            <person name="Lipzen A."/>
            <person name="Salamov A."/>
            <person name="Henrissat B."/>
            <person name="Wiebenga A."/>
            <person name="De vries R.P."/>
            <person name="Grigoriev I.V."/>
            <person name="Mortensen U.H."/>
            <person name="Andersen M.R."/>
            <person name="Baker S.E."/>
        </authorList>
    </citation>
    <scope>NUCLEOTIDE SEQUENCE [LARGE SCALE GENOMIC DNA]</scope>
    <source>
        <strain evidence="3 4">CBS 112811</strain>
    </source>
</reference>
<evidence type="ECO:0000256" key="1">
    <source>
        <dbReference type="SAM" id="Phobius"/>
    </source>
</evidence>
<dbReference type="RefSeq" id="XP_025521453.1">
    <property type="nucleotide sequence ID" value="XM_025654985.1"/>
</dbReference>
<gene>
    <name evidence="3" type="ORF">BO85DRAFT_25644</name>
</gene>
<keyword evidence="2" id="KW-0732">Signal</keyword>
<feature type="signal peptide" evidence="2">
    <location>
        <begin position="1"/>
        <end position="36"/>
    </location>
</feature>
<evidence type="ECO:0000313" key="4">
    <source>
        <dbReference type="Proteomes" id="UP000249526"/>
    </source>
</evidence>
<accession>A0A8G1VS31</accession>